<keyword evidence="3" id="KW-0732">Signal</keyword>
<dbReference type="Pfam" id="PF00139">
    <property type="entry name" value="Lectin_legB"/>
    <property type="match status" value="1"/>
</dbReference>
<organism evidence="5 6">
    <name type="scientific">Kingdonia uniflora</name>
    <dbReference type="NCBI Taxonomy" id="39325"/>
    <lineage>
        <taxon>Eukaryota</taxon>
        <taxon>Viridiplantae</taxon>
        <taxon>Streptophyta</taxon>
        <taxon>Embryophyta</taxon>
        <taxon>Tracheophyta</taxon>
        <taxon>Spermatophyta</taxon>
        <taxon>Magnoliopsida</taxon>
        <taxon>Ranunculales</taxon>
        <taxon>Circaeasteraceae</taxon>
        <taxon>Kingdonia</taxon>
    </lineage>
</organism>
<keyword evidence="6" id="KW-1185">Reference proteome</keyword>
<feature type="signal peptide" evidence="3">
    <location>
        <begin position="1"/>
        <end position="21"/>
    </location>
</feature>
<dbReference type="GO" id="GO:0030246">
    <property type="term" value="F:carbohydrate binding"/>
    <property type="evidence" value="ECO:0007669"/>
    <property type="project" value="UniProtKB-KW"/>
</dbReference>
<feature type="chain" id="PRO_5029569831" description="Legume lectin domain-containing protein" evidence="3">
    <location>
        <begin position="22"/>
        <end position="145"/>
    </location>
</feature>
<accession>A0A7J7LEQ8</accession>
<dbReference type="Proteomes" id="UP000541444">
    <property type="component" value="Unassembled WGS sequence"/>
</dbReference>
<dbReference type="PANTHER" id="PTHR32401">
    <property type="entry name" value="CONCANAVALIN A-LIKE LECTIN FAMILY PROTEIN"/>
    <property type="match status" value="1"/>
</dbReference>
<feature type="domain" description="Legume lectin" evidence="4">
    <location>
        <begin position="26"/>
        <end position="145"/>
    </location>
</feature>
<dbReference type="InterPro" id="IPR013320">
    <property type="entry name" value="ConA-like_dom_sf"/>
</dbReference>
<dbReference type="InterPro" id="IPR050258">
    <property type="entry name" value="Leguminous_Lectin"/>
</dbReference>
<sequence>MGSPGKLVIIFLLLFLTITTTKEPLGFEYRSFNATYPSTLRFTRNAAPGIGALQITLDTSSTFDRFQKKFWRIVYKTPFKLWEGDVNSPAGKIASLNTSFDVNIYRHINTTPGNGLAFIIAPDLDIPAQSYGPYQGLANVSTDGN</sequence>
<comment type="caution">
    <text evidence="5">The sequence shown here is derived from an EMBL/GenBank/DDBJ whole genome shotgun (WGS) entry which is preliminary data.</text>
</comment>
<protein>
    <recommendedName>
        <fullName evidence="4">Legume lectin domain-containing protein</fullName>
    </recommendedName>
</protein>
<name>A0A7J7LEQ8_9MAGN</name>
<comment type="similarity">
    <text evidence="1">Belongs to the leguminous lectin family.</text>
</comment>
<dbReference type="InterPro" id="IPR001220">
    <property type="entry name" value="Legume_lectin_dom"/>
</dbReference>
<reference evidence="5 6" key="1">
    <citation type="journal article" date="2020" name="IScience">
        <title>Genome Sequencing of the Endangered Kingdonia uniflora (Circaeasteraceae, Ranunculales) Reveals Potential Mechanisms of Evolutionary Specialization.</title>
        <authorList>
            <person name="Sun Y."/>
            <person name="Deng T."/>
            <person name="Zhang A."/>
            <person name="Moore M.J."/>
            <person name="Landis J.B."/>
            <person name="Lin N."/>
            <person name="Zhang H."/>
            <person name="Zhang X."/>
            <person name="Huang J."/>
            <person name="Zhang X."/>
            <person name="Sun H."/>
            <person name="Wang H."/>
        </authorList>
    </citation>
    <scope>NUCLEOTIDE SEQUENCE [LARGE SCALE GENOMIC DNA]</scope>
    <source>
        <strain evidence="5">TB1705</strain>
        <tissue evidence="5">Leaf</tissue>
    </source>
</reference>
<evidence type="ECO:0000313" key="6">
    <source>
        <dbReference type="Proteomes" id="UP000541444"/>
    </source>
</evidence>
<dbReference type="EMBL" id="JACGCM010002332">
    <property type="protein sequence ID" value="KAF6141042.1"/>
    <property type="molecule type" value="Genomic_DNA"/>
</dbReference>
<dbReference type="AlphaFoldDB" id="A0A7J7LEQ8"/>
<dbReference type="PANTHER" id="PTHR32401:SF49">
    <property type="entry name" value="OS10G0129200 PROTEIN"/>
    <property type="match status" value="1"/>
</dbReference>
<evidence type="ECO:0000313" key="5">
    <source>
        <dbReference type="EMBL" id="KAF6141042.1"/>
    </source>
</evidence>
<evidence type="ECO:0000256" key="2">
    <source>
        <dbReference type="ARBA" id="ARBA00022734"/>
    </source>
</evidence>
<dbReference type="SUPFAM" id="SSF49899">
    <property type="entry name" value="Concanavalin A-like lectins/glucanases"/>
    <property type="match status" value="1"/>
</dbReference>
<gene>
    <name evidence="5" type="ORF">GIB67_006487</name>
</gene>
<dbReference type="OrthoDB" id="1913956at2759"/>
<dbReference type="Gene3D" id="2.60.120.200">
    <property type="match status" value="1"/>
</dbReference>
<keyword evidence="2" id="KW-0430">Lectin</keyword>
<evidence type="ECO:0000256" key="1">
    <source>
        <dbReference type="ARBA" id="ARBA00007606"/>
    </source>
</evidence>
<proteinExistence type="inferred from homology"/>
<evidence type="ECO:0000256" key="3">
    <source>
        <dbReference type="SAM" id="SignalP"/>
    </source>
</evidence>
<evidence type="ECO:0000259" key="4">
    <source>
        <dbReference type="Pfam" id="PF00139"/>
    </source>
</evidence>